<organism evidence="1">
    <name type="scientific">Rhizophora mucronata</name>
    <name type="common">Asiatic mangrove</name>
    <dbReference type="NCBI Taxonomy" id="61149"/>
    <lineage>
        <taxon>Eukaryota</taxon>
        <taxon>Viridiplantae</taxon>
        <taxon>Streptophyta</taxon>
        <taxon>Embryophyta</taxon>
        <taxon>Tracheophyta</taxon>
        <taxon>Spermatophyta</taxon>
        <taxon>Magnoliopsida</taxon>
        <taxon>eudicotyledons</taxon>
        <taxon>Gunneridae</taxon>
        <taxon>Pentapetalae</taxon>
        <taxon>rosids</taxon>
        <taxon>fabids</taxon>
        <taxon>Malpighiales</taxon>
        <taxon>Rhizophoraceae</taxon>
        <taxon>Rhizophora</taxon>
    </lineage>
</organism>
<protein>
    <submittedName>
        <fullName evidence="1">Uncharacterized protein</fullName>
    </submittedName>
</protein>
<evidence type="ECO:0000313" key="1">
    <source>
        <dbReference type="EMBL" id="MBX58110.1"/>
    </source>
</evidence>
<sequence length="58" mass="6769">MMVSGTITIKLGMVLYTIIPYGNYRVCCHIHTERRSYWNHKDLSLIAQMKSSMNIHVI</sequence>
<dbReference type="EMBL" id="GGEC01077626">
    <property type="protein sequence ID" value="MBX58110.1"/>
    <property type="molecule type" value="Transcribed_RNA"/>
</dbReference>
<dbReference type="AlphaFoldDB" id="A0A2P2PTP8"/>
<accession>A0A2P2PTP8</accession>
<name>A0A2P2PTP8_RHIMU</name>
<proteinExistence type="predicted"/>
<reference evidence="1" key="1">
    <citation type="submission" date="2018-02" db="EMBL/GenBank/DDBJ databases">
        <title>Rhizophora mucronata_Transcriptome.</title>
        <authorList>
            <person name="Meera S.P."/>
            <person name="Sreeshan A."/>
            <person name="Augustine A."/>
        </authorList>
    </citation>
    <scope>NUCLEOTIDE SEQUENCE</scope>
    <source>
        <tissue evidence="1">Leaf</tissue>
    </source>
</reference>